<gene>
    <name evidence="9" type="ORF">VSH64_38670</name>
</gene>
<keyword evidence="5" id="KW-0804">Transcription</keyword>
<dbReference type="PANTHER" id="PTHR43133">
    <property type="entry name" value="RNA POLYMERASE ECF-TYPE SIGMA FACTO"/>
    <property type="match status" value="1"/>
</dbReference>
<evidence type="ECO:0000259" key="7">
    <source>
        <dbReference type="Pfam" id="PF04542"/>
    </source>
</evidence>
<dbReference type="SUPFAM" id="SSF88659">
    <property type="entry name" value="Sigma3 and sigma4 domains of RNA polymerase sigma factors"/>
    <property type="match status" value="1"/>
</dbReference>
<dbReference type="SUPFAM" id="SSF88946">
    <property type="entry name" value="Sigma2 domain of RNA polymerase sigma factors"/>
    <property type="match status" value="1"/>
</dbReference>
<comment type="similarity">
    <text evidence="1">Belongs to the sigma-70 factor family. ECF subfamily.</text>
</comment>
<evidence type="ECO:0000256" key="6">
    <source>
        <dbReference type="SAM" id="MobiDB-lite"/>
    </source>
</evidence>
<accession>A0ABZ1I432</accession>
<keyword evidence="2" id="KW-0805">Transcription regulation</keyword>
<keyword evidence="3" id="KW-0731">Sigma factor</keyword>
<dbReference type="InterPro" id="IPR013325">
    <property type="entry name" value="RNA_pol_sigma_r2"/>
</dbReference>
<dbReference type="NCBIfam" id="TIGR02937">
    <property type="entry name" value="sigma70-ECF"/>
    <property type="match status" value="1"/>
</dbReference>
<dbReference type="Gene3D" id="1.10.10.10">
    <property type="entry name" value="Winged helix-like DNA-binding domain superfamily/Winged helix DNA-binding domain"/>
    <property type="match status" value="1"/>
</dbReference>
<dbReference type="Pfam" id="PF08281">
    <property type="entry name" value="Sigma70_r4_2"/>
    <property type="match status" value="1"/>
</dbReference>
<dbReference type="PANTHER" id="PTHR43133:SF8">
    <property type="entry name" value="RNA POLYMERASE SIGMA FACTOR HI_1459-RELATED"/>
    <property type="match status" value="1"/>
</dbReference>
<evidence type="ECO:0000256" key="5">
    <source>
        <dbReference type="ARBA" id="ARBA00023163"/>
    </source>
</evidence>
<evidence type="ECO:0000256" key="2">
    <source>
        <dbReference type="ARBA" id="ARBA00023015"/>
    </source>
</evidence>
<feature type="compositionally biased region" description="Basic and acidic residues" evidence="6">
    <location>
        <begin position="13"/>
        <end position="30"/>
    </location>
</feature>
<dbReference type="InterPro" id="IPR036388">
    <property type="entry name" value="WH-like_DNA-bd_sf"/>
</dbReference>
<protein>
    <submittedName>
        <fullName evidence="9">RNA polymerase sigma factor</fullName>
    </submittedName>
</protein>
<dbReference type="Proteomes" id="UP001330812">
    <property type="component" value="Chromosome"/>
</dbReference>
<feature type="domain" description="RNA polymerase sigma factor 70 region 4 type 2" evidence="8">
    <location>
        <begin position="133"/>
        <end position="185"/>
    </location>
</feature>
<evidence type="ECO:0000259" key="8">
    <source>
        <dbReference type="Pfam" id="PF08281"/>
    </source>
</evidence>
<keyword evidence="10" id="KW-1185">Reference proteome</keyword>
<sequence>MSVIDEAGGGPHPSEEGRPDLSGEPPGREFEDLFTRHAGELYRYLSRWVGAAADDLVADTFVAALKGRATYEPARATARAWLFGIATNLLHTHLRSKSRESTATGRLGSFVATDVESHERRVVERLVAEDDARALATALAALSADDRDVLLLTSWARLDSNEVAAALGIPVGTVRSRLHRVRRTLRVRRNHD</sequence>
<dbReference type="InterPro" id="IPR013249">
    <property type="entry name" value="RNA_pol_sigma70_r4_t2"/>
</dbReference>
<reference evidence="9 10" key="1">
    <citation type="journal article" date="2015" name="Int. J. Syst. Evol. Microbiol.">
        <title>Amycolatopsis rhabdoformis sp. nov., an actinomycete isolated from a tropical forest soil.</title>
        <authorList>
            <person name="Souza W.R."/>
            <person name="Silva R.E."/>
            <person name="Goodfellow M."/>
            <person name="Busarakam K."/>
            <person name="Figueiro F.S."/>
            <person name="Ferreira D."/>
            <person name="Rodrigues-Filho E."/>
            <person name="Moraes L.A.B."/>
            <person name="Zucchi T.D."/>
        </authorList>
    </citation>
    <scope>NUCLEOTIDE SEQUENCE [LARGE SCALE GENOMIC DNA]</scope>
    <source>
        <strain evidence="9 10">NCIMB 14900</strain>
    </source>
</reference>
<dbReference type="Gene3D" id="1.10.1740.10">
    <property type="match status" value="1"/>
</dbReference>
<dbReference type="RefSeq" id="WP_326567700.1">
    <property type="nucleotide sequence ID" value="NZ_CP142149.1"/>
</dbReference>
<name>A0ABZ1I432_9PSEU</name>
<keyword evidence="4" id="KW-0238">DNA-binding</keyword>
<evidence type="ECO:0000256" key="3">
    <source>
        <dbReference type="ARBA" id="ARBA00023082"/>
    </source>
</evidence>
<dbReference type="InterPro" id="IPR013324">
    <property type="entry name" value="RNA_pol_sigma_r3/r4-like"/>
</dbReference>
<evidence type="ECO:0000256" key="1">
    <source>
        <dbReference type="ARBA" id="ARBA00010641"/>
    </source>
</evidence>
<dbReference type="InterPro" id="IPR039425">
    <property type="entry name" value="RNA_pol_sigma-70-like"/>
</dbReference>
<proteinExistence type="inferred from homology"/>
<dbReference type="InterPro" id="IPR007627">
    <property type="entry name" value="RNA_pol_sigma70_r2"/>
</dbReference>
<dbReference type="EMBL" id="CP142149">
    <property type="protein sequence ID" value="WSE28701.1"/>
    <property type="molecule type" value="Genomic_DNA"/>
</dbReference>
<evidence type="ECO:0000256" key="4">
    <source>
        <dbReference type="ARBA" id="ARBA00023125"/>
    </source>
</evidence>
<dbReference type="InterPro" id="IPR014284">
    <property type="entry name" value="RNA_pol_sigma-70_dom"/>
</dbReference>
<evidence type="ECO:0000313" key="9">
    <source>
        <dbReference type="EMBL" id="WSE28701.1"/>
    </source>
</evidence>
<organism evidence="9 10">
    <name type="scientific">Amycolatopsis rhabdoformis</name>
    <dbReference type="NCBI Taxonomy" id="1448059"/>
    <lineage>
        <taxon>Bacteria</taxon>
        <taxon>Bacillati</taxon>
        <taxon>Actinomycetota</taxon>
        <taxon>Actinomycetes</taxon>
        <taxon>Pseudonocardiales</taxon>
        <taxon>Pseudonocardiaceae</taxon>
        <taxon>Amycolatopsis</taxon>
    </lineage>
</organism>
<feature type="domain" description="RNA polymerase sigma-70 region 2" evidence="7">
    <location>
        <begin position="33"/>
        <end position="99"/>
    </location>
</feature>
<feature type="region of interest" description="Disordered" evidence="6">
    <location>
        <begin position="1"/>
        <end position="30"/>
    </location>
</feature>
<dbReference type="Pfam" id="PF04542">
    <property type="entry name" value="Sigma70_r2"/>
    <property type="match status" value="1"/>
</dbReference>
<evidence type="ECO:0000313" key="10">
    <source>
        <dbReference type="Proteomes" id="UP001330812"/>
    </source>
</evidence>